<dbReference type="InterPro" id="IPR019264">
    <property type="entry name" value="DUF2179"/>
</dbReference>
<sequence length="289" mass="31661">MTNEHKTKLKTTLTDYVVIAFGMALYVLSWTIFLIPAEITGGGISGLSAVIFYSTHIPVAVSYFVINVFLILIAIKVLGASFGIKTIFSMLVATVLFWLTPGLLKEPLIDDTFLSAALGGMMGGVGIGIVFTRGGSTGGTDIIAMIINKYRNISPGRVIMYCDVIIIASSYFVFQSPGKLVYGYVSMWVVSYTIDAFLNGANASAQIFIFSRNFEEIADYINKNVSRGVTVLDGTGWYTKENVKVVMTVVRKRESSLIFRKLKEIDPEAFISMGSVMGVYGQGFDKMRI</sequence>
<dbReference type="RefSeq" id="WP_053181696.1">
    <property type="nucleotide sequence ID" value="NZ_LGIA01000112.1"/>
</dbReference>
<evidence type="ECO:0000313" key="8">
    <source>
        <dbReference type="EMBL" id="KOH45533.1"/>
    </source>
</evidence>
<accession>A0A0L8VAZ5</accession>
<evidence type="ECO:0000313" key="9">
    <source>
        <dbReference type="Proteomes" id="UP000036958"/>
    </source>
</evidence>
<evidence type="ECO:0000256" key="2">
    <source>
        <dbReference type="ARBA" id="ARBA00022475"/>
    </source>
</evidence>
<comment type="caution">
    <text evidence="8">The sequence shown here is derived from an EMBL/GenBank/DDBJ whole genome shotgun (WGS) entry which is preliminary data.</text>
</comment>
<dbReference type="GO" id="GO:0005886">
    <property type="term" value="C:plasma membrane"/>
    <property type="evidence" value="ECO:0007669"/>
    <property type="project" value="UniProtKB-SubCell"/>
</dbReference>
<keyword evidence="9" id="KW-1185">Reference proteome</keyword>
<proteinExistence type="predicted"/>
<feature type="transmembrane region" description="Helical" evidence="6">
    <location>
        <begin position="82"/>
        <end position="100"/>
    </location>
</feature>
<dbReference type="PANTHER" id="PTHR33545">
    <property type="entry name" value="UPF0750 MEMBRANE PROTEIN YITT-RELATED"/>
    <property type="match status" value="1"/>
</dbReference>
<keyword evidence="3 6" id="KW-0812">Transmembrane</keyword>
<dbReference type="InterPro" id="IPR015867">
    <property type="entry name" value="N-reg_PII/ATP_PRibTrfase_C"/>
</dbReference>
<gene>
    <name evidence="8" type="ORF">NC99_16430</name>
</gene>
<dbReference type="OrthoDB" id="1114876at2"/>
<reference evidence="9" key="1">
    <citation type="submission" date="2015-07" db="EMBL/GenBank/DDBJ databases">
        <title>Genome sequencing of Sunxiuqinia dokdonensis strain SK.</title>
        <authorList>
            <person name="Ahn S."/>
            <person name="Kim B.-C."/>
        </authorList>
    </citation>
    <scope>NUCLEOTIDE SEQUENCE [LARGE SCALE GENOMIC DNA]</scope>
    <source>
        <strain evidence="9">SK</strain>
    </source>
</reference>
<evidence type="ECO:0000256" key="3">
    <source>
        <dbReference type="ARBA" id="ARBA00022692"/>
    </source>
</evidence>
<evidence type="ECO:0000256" key="4">
    <source>
        <dbReference type="ARBA" id="ARBA00022989"/>
    </source>
</evidence>
<dbReference type="InterPro" id="IPR003740">
    <property type="entry name" value="YitT"/>
</dbReference>
<comment type="subcellular location">
    <subcellularLocation>
        <location evidence="1">Cell membrane</location>
        <topology evidence="1">Multi-pass membrane protein</topology>
    </subcellularLocation>
</comment>
<name>A0A0L8VAZ5_9BACT</name>
<keyword evidence="5 6" id="KW-0472">Membrane</keyword>
<feature type="transmembrane region" description="Helical" evidence="6">
    <location>
        <begin position="180"/>
        <end position="198"/>
    </location>
</feature>
<dbReference type="PATRIC" id="fig|1409788.3.peg.1697"/>
<dbReference type="Proteomes" id="UP000036958">
    <property type="component" value="Unassembled WGS sequence"/>
</dbReference>
<evidence type="ECO:0000256" key="5">
    <source>
        <dbReference type="ARBA" id="ARBA00023136"/>
    </source>
</evidence>
<dbReference type="AlphaFoldDB" id="A0A0L8VAZ5"/>
<feature type="transmembrane region" description="Helical" evidence="6">
    <location>
        <begin position="55"/>
        <end position="75"/>
    </location>
</feature>
<feature type="transmembrane region" description="Helical" evidence="6">
    <location>
        <begin position="153"/>
        <end position="174"/>
    </location>
</feature>
<dbReference type="EMBL" id="LGIA01000112">
    <property type="protein sequence ID" value="KOH45533.1"/>
    <property type="molecule type" value="Genomic_DNA"/>
</dbReference>
<organism evidence="8 9">
    <name type="scientific">Sunxiuqinia dokdonensis</name>
    <dbReference type="NCBI Taxonomy" id="1409788"/>
    <lineage>
        <taxon>Bacteria</taxon>
        <taxon>Pseudomonadati</taxon>
        <taxon>Bacteroidota</taxon>
        <taxon>Bacteroidia</taxon>
        <taxon>Marinilabiliales</taxon>
        <taxon>Prolixibacteraceae</taxon>
        <taxon>Sunxiuqinia</taxon>
    </lineage>
</organism>
<dbReference type="CDD" id="cd16380">
    <property type="entry name" value="YitT_C"/>
    <property type="match status" value="1"/>
</dbReference>
<evidence type="ECO:0000256" key="1">
    <source>
        <dbReference type="ARBA" id="ARBA00004651"/>
    </source>
</evidence>
<dbReference type="Pfam" id="PF02588">
    <property type="entry name" value="YitT_membrane"/>
    <property type="match status" value="1"/>
</dbReference>
<dbReference type="Pfam" id="PF10035">
    <property type="entry name" value="DUF2179"/>
    <property type="match status" value="1"/>
</dbReference>
<dbReference type="PIRSF" id="PIRSF006483">
    <property type="entry name" value="Membrane_protein_YitT"/>
    <property type="match status" value="1"/>
</dbReference>
<protein>
    <recommendedName>
        <fullName evidence="7">DUF2179 domain-containing protein</fullName>
    </recommendedName>
</protein>
<feature type="transmembrane region" description="Helical" evidence="6">
    <location>
        <begin position="12"/>
        <end position="35"/>
    </location>
</feature>
<evidence type="ECO:0000256" key="6">
    <source>
        <dbReference type="SAM" id="Phobius"/>
    </source>
</evidence>
<feature type="domain" description="DUF2179" evidence="7">
    <location>
        <begin position="227"/>
        <end position="281"/>
    </location>
</feature>
<dbReference type="STRING" id="1409788.NC99_16430"/>
<evidence type="ECO:0000259" key="7">
    <source>
        <dbReference type="Pfam" id="PF10035"/>
    </source>
</evidence>
<dbReference type="Gene3D" id="3.30.70.120">
    <property type="match status" value="1"/>
</dbReference>
<feature type="transmembrane region" description="Helical" evidence="6">
    <location>
        <begin position="112"/>
        <end position="132"/>
    </location>
</feature>
<dbReference type="PANTHER" id="PTHR33545:SF5">
    <property type="entry name" value="UPF0750 MEMBRANE PROTEIN YITT"/>
    <property type="match status" value="1"/>
</dbReference>
<dbReference type="InterPro" id="IPR051461">
    <property type="entry name" value="UPF0750_membrane"/>
</dbReference>
<keyword evidence="2" id="KW-1003">Cell membrane</keyword>
<keyword evidence="4 6" id="KW-1133">Transmembrane helix</keyword>